<feature type="region of interest" description="Disordered" evidence="1">
    <location>
        <begin position="57"/>
        <end position="114"/>
    </location>
</feature>
<proteinExistence type="predicted"/>
<evidence type="ECO:0000256" key="1">
    <source>
        <dbReference type="SAM" id="MobiDB-lite"/>
    </source>
</evidence>
<evidence type="ECO:0000313" key="3">
    <source>
        <dbReference type="Proteomes" id="UP000230750"/>
    </source>
</evidence>
<name>A0A2G8JT03_STIJA</name>
<gene>
    <name evidence="2" type="ORF">BSL78_24350</name>
</gene>
<protein>
    <submittedName>
        <fullName evidence="2">Putative retinol-binding protein 2</fullName>
    </submittedName>
</protein>
<keyword evidence="3" id="KW-1185">Reference proteome</keyword>
<dbReference type="InterPro" id="IPR012674">
    <property type="entry name" value="Calycin"/>
</dbReference>
<dbReference type="EMBL" id="MRZV01001311">
    <property type="protein sequence ID" value="PIK38815.1"/>
    <property type="molecule type" value="Genomic_DNA"/>
</dbReference>
<accession>A0A2G8JT03</accession>
<dbReference type="OrthoDB" id="9991853at2759"/>
<dbReference type="Gene3D" id="2.40.128.20">
    <property type="match status" value="1"/>
</dbReference>
<dbReference type="SUPFAM" id="SSF50814">
    <property type="entry name" value="Lipocalins"/>
    <property type="match status" value="1"/>
</dbReference>
<organism evidence="2 3">
    <name type="scientific">Stichopus japonicus</name>
    <name type="common">Sea cucumber</name>
    <dbReference type="NCBI Taxonomy" id="307972"/>
    <lineage>
        <taxon>Eukaryota</taxon>
        <taxon>Metazoa</taxon>
        <taxon>Echinodermata</taxon>
        <taxon>Eleutherozoa</taxon>
        <taxon>Echinozoa</taxon>
        <taxon>Holothuroidea</taxon>
        <taxon>Aspidochirotacea</taxon>
        <taxon>Aspidochirotida</taxon>
        <taxon>Stichopodidae</taxon>
        <taxon>Apostichopus</taxon>
    </lineage>
</organism>
<reference evidence="2 3" key="1">
    <citation type="journal article" date="2017" name="PLoS Biol.">
        <title>The sea cucumber genome provides insights into morphological evolution and visceral regeneration.</title>
        <authorList>
            <person name="Zhang X."/>
            <person name="Sun L."/>
            <person name="Yuan J."/>
            <person name="Sun Y."/>
            <person name="Gao Y."/>
            <person name="Zhang L."/>
            <person name="Li S."/>
            <person name="Dai H."/>
            <person name="Hamel J.F."/>
            <person name="Liu C."/>
            <person name="Yu Y."/>
            <person name="Liu S."/>
            <person name="Lin W."/>
            <person name="Guo K."/>
            <person name="Jin S."/>
            <person name="Xu P."/>
            <person name="Storey K.B."/>
            <person name="Huan P."/>
            <person name="Zhang T."/>
            <person name="Zhou Y."/>
            <person name="Zhang J."/>
            <person name="Lin C."/>
            <person name="Li X."/>
            <person name="Xing L."/>
            <person name="Huo D."/>
            <person name="Sun M."/>
            <person name="Wang L."/>
            <person name="Mercier A."/>
            <person name="Li F."/>
            <person name="Yang H."/>
            <person name="Xiang J."/>
        </authorList>
    </citation>
    <scope>NUCLEOTIDE SEQUENCE [LARGE SCALE GENOMIC DNA]</scope>
    <source>
        <strain evidence="2">Shaxun</strain>
        <tissue evidence="2">Muscle</tissue>
    </source>
</reference>
<comment type="caution">
    <text evidence="2">The sequence shown here is derived from an EMBL/GenBank/DDBJ whole genome shotgun (WGS) entry which is preliminary data.</text>
</comment>
<dbReference type="Proteomes" id="UP000230750">
    <property type="component" value="Unassembled WGS sequence"/>
</dbReference>
<evidence type="ECO:0000313" key="2">
    <source>
        <dbReference type="EMBL" id="PIK38815.1"/>
    </source>
</evidence>
<sequence length="114" mass="12112">MPGAALNGKWVFDHGEGMDAVVKALNVPADKIPQDTNSTVDIKVNGDNITITTSFGGKTAESQMVIGQAEPLPNFPDSPEKMSPAHRHGMGQVSHPRSGGKGKLFVRSSEENSR</sequence>
<dbReference type="AlphaFoldDB" id="A0A2G8JT03"/>